<evidence type="ECO:0000313" key="4">
    <source>
        <dbReference type="EMBL" id="VDO66121.1"/>
    </source>
</evidence>
<dbReference type="AlphaFoldDB" id="A0A183FGR3"/>
<keyword evidence="2" id="KW-1015">Disulfide bond</keyword>
<organism evidence="5 6">
    <name type="scientific">Heligmosomoides polygyrus</name>
    <name type="common">Parasitic roundworm</name>
    <dbReference type="NCBI Taxonomy" id="6339"/>
    <lineage>
        <taxon>Eukaryota</taxon>
        <taxon>Metazoa</taxon>
        <taxon>Ecdysozoa</taxon>
        <taxon>Nematoda</taxon>
        <taxon>Chromadorea</taxon>
        <taxon>Rhabditida</taxon>
        <taxon>Rhabditina</taxon>
        <taxon>Rhabditomorpha</taxon>
        <taxon>Strongyloidea</taxon>
        <taxon>Heligmosomidae</taxon>
        <taxon>Heligmosomoides</taxon>
    </lineage>
</organism>
<dbReference type="Proteomes" id="UP000050761">
    <property type="component" value="Unassembled WGS sequence"/>
</dbReference>
<dbReference type="OrthoDB" id="409374at2759"/>
<evidence type="ECO:0000256" key="2">
    <source>
        <dbReference type="ARBA" id="ARBA00023157"/>
    </source>
</evidence>
<gene>
    <name evidence="4" type="ORF">HPBE_LOCUS5875</name>
</gene>
<sequence length="109" mass="12468">MCEHENPDAMASSGAAQFGNRNTRKNNNVWHVLYLTAANNCDFRTVYFHTYKKVNRTRRHTVADCCPGWVHLPGMEGCQRGEFSFLYPHSAIESAQMLLILSTYLAVVW</sequence>
<proteinExistence type="predicted"/>
<reference evidence="6" key="2">
    <citation type="submission" date="2019-09" db="UniProtKB">
        <authorList>
            <consortium name="WormBaseParasite"/>
        </authorList>
    </citation>
    <scope>IDENTIFICATION</scope>
</reference>
<reference evidence="4 5" key="1">
    <citation type="submission" date="2018-11" db="EMBL/GenBank/DDBJ databases">
        <authorList>
            <consortium name="Pathogen Informatics"/>
        </authorList>
    </citation>
    <scope>NUCLEOTIDE SEQUENCE [LARGE SCALE GENOMIC DNA]</scope>
</reference>
<dbReference type="EMBL" id="UZAH01025556">
    <property type="protein sequence ID" value="VDO66121.1"/>
    <property type="molecule type" value="Genomic_DNA"/>
</dbReference>
<name>A0A183FGR3_HELPZ</name>
<keyword evidence="5" id="KW-1185">Reference proteome</keyword>
<dbReference type="InterPro" id="IPR011489">
    <property type="entry name" value="EMI_domain"/>
</dbReference>
<dbReference type="WBParaSite" id="HPBE_0000587401-mRNA-1">
    <property type="protein sequence ID" value="HPBE_0000587401-mRNA-1"/>
    <property type="gene ID" value="HPBE_0000587401"/>
</dbReference>
<evidence type="ECO:0000313" key="5">
    <source>
        <dbReference type="Proteomes" id="UP000050761"/>
    </source>
</evidence>
<evidence type="ECO:0000256" key="1">
    <source>
        <dbReference type="ARBA" id="ARBA00022729"/>
    </source>
</evidence>
<protein>
    <submittedName>
        <fullName evidence="6">EMI domain-containing protein</fullName>
    </submittedName>
</protein>
<feature type="domain" description="EMI" evidence="3">
    <location>
        <begin position="43"/>
        <end position="70"/>
    </location>
</feature>
<evidence type="ECO:0000259" key="3">
    <source>
        <dbReference type="Pfam" id="PF07546"/>
    </source>
</evidence>
<accession>A0A183FGR3</accession>
<evidence type="ECO:0000313" key="6">
    <source>
        <dbReference type="WBParaSite" id="HPBE_0000587401-mRNA-1"/>
    </source>
</evidence>
<keyword evidence="1" id="KW-0732">Signal</keyword>
<dbReference type="Pfam" id="PF07546">
    <property type="entry name" value="EMI"/>
    <property type="match status" value="1"/>
</dbReference>
<accession>A0A3P7WXL5</accession>